<feature type="transmembrane region" description="Helical" evidence="7">
    <location>
        <begin position="57"/>
        <end position="79"/>
    </location>
</feature>
<gene>
    <name evidence="8" type="ORF">MNBD_GAMMA24-2234</name>
</gene>
<dbReference type="GO" id="GO:0005886">
    <property type="term" value="C:plasma membrane"/>
    <property type="evidence" value="ECO:0007669"/>
    <property type="project" value="UniProtKB-SubCell"/>
</dbReference>
<dbReference type="InterPro" id="IPR005614">
    <property type="entry name" value="NrfD-like"/>
</dbReference>
<evidence type="ECO:0000256" key="2">
    <source>
        <dbReference type="ARBA" id="ARBA00008929"/>
    </source>
</evidence>
<organism evidence="8">
    <name type="scientific">hydrothermal vent metagenome</name>
    <dbReference type="NCBI Taxonomy" id="652676"/>
    <lineage>
        <taxon>unclassified sequences</taxon>
        <taxon>metagenomes</taxon>
        <taxon>ecological metagenomes</taxon>
    </lineage>
</organism>
<sequence>MKKANFVEIEGRSAGYLALLGFLGIFILAALGSSLYMEHNGHHVTGMTNQIVWGMPHVFAVFLIVAASGALNVASISSVFQKTPYKPMARLSGLLSLALLLGGLMVLVLDLGRPDRLIIAMTRYNFKSIFAWNMILYNGFFLIVGIYIWTMMQRGMNKYSRYAGFSAFIWRLTLTTGTGSIFGFLVAREAYDSAIMAPMFVVMSFSFGLAIFILVLLASYNWTGRPLGDVIFNRLKNLLGVFVAGALYFVVVQHLTNMYAAGHTGVETFILLNGGIYTQLFWFGEVLLGSLVPLALLYHPSWGKSRTLVGLAAVLIILGGLSEMYVIIIGGQAYPLVLFPGMEVQSSFFDGIVNHYVPTLPEIMLGLGGMAMAMITVALAVKVLRFLPDSLADETIIDSHHK</sequence>
<keyword evidence="5 7" id="KW-1133">Transmembrane helix</keyword>
<feature type="transmembrane region" description="Helical" evidence="7">
    <location>
        <begin position="16"/>
        <end position="37"/>
    </location>
</feature>
<dbReference type="PANTHER" id="PTHR34856:SF2">
    <property type="entry name" value="PROTEIN NRFD"/>
    <property type="match status" value="1"/>
</dbReference>
<feature type="transmembrane region" description="Helical" evidence="7">
    <location>
        <begin position="129"/>
        <end position="150"/>
    </location>
</feature>
<evidence type="ECO:0000256" key="4">
    <source>
        <dbReference type="ARBA" id="ARBA00022692"/>
    </source>
</evidence>
<comment type="subcellular location">
    <subcellularLocation>
        <location evidence="1">Cell membrane</location>
        <topology evidence="1">Multi-pass membrane protein</topology>
    </subcellularLocation>
</comment>
<feature type="transmembrane region" description="Helical" evidence="7">
    <location>
        <begin position="193"/>
        <end position="217"/>
    </location>
</feature>
<keyword evidence="3" id="KW-1003">Cell membrane</keyword>
<feature type="transmembrane region" description="Helical" evidence="7">
    <location>
        <begin position="308"/>
        <end position="334"/>
    </location>
</feature>
<keyword evidence="6 7" id="KW-0472">Membrane</keyword>
<feature type="transmembrane region" description="Helical" evidence="7">
    <location>
        <begin position="162"/>
        <end position="187"/>
    </location>
</feature>
<evidence type="ECO:0000256" key="7">
    <source>
        <dbReference type="SAM" id="Phobius"/>
    </source>
</evidence>
<dbReference type="PANTHER" id="PTHR34856">
    <property type="entry name" value="PROTEIN NRFD"/>
    <property type="match status" value="1"/>
</dbReference>
<dbReference type="AlphaFoldDB" id="A0A3B1C6R1"/>
<feature type="transmembrane region" description="Helical" evidence="7">
    <location>
        <begin position="91"/>
        <end position="109"/>
    </location>
</feature>
<dbReference type="InterPro" id="IPR052049">
    <property type="entry name" value="Electron_transfer_protein"/>
</dbReference>
<feature type="transmembrane region" description="Helical" evidence="7">
    <location>
        <begin position="238"/>
        <end position="256"/>
    </location>
</feature>
<dbReference type="EMBL" id="UOFZ01000175">
    <property type="protein sequence ID" value="VAX14395.1"/>
    <property type="molecule type" value="Genomic_DNA"/>
</dbReference>
<name>A0A3B1C6R1_9ZZZZ</name>
<comment type="similarity">
    <text evidence="2">Belongs to the NrfD family.</text>
</comment>
<dbReference type="Gene3D" id="1.20.1630.10">
    <property type="entry name" value="Formate dehydrogenase/DMSO reductase domain"/>
    <property type="match status" value="1"/>
</dbReference>
<protein>
    <submittedName>
        <fullName evidence="8">Sulfite reduction-associated complex DsrMKJOP protein DsrP (= HmeB)</fullName>
    </submittedName>
</protein>
<evidence type="ECO:0000256" key="1">
    <source>
        <dbReference type="ARBA" id="ARBA00004651"/>
    </source>
</evidence>
<dbReference type="Pfam" id="PF03916">
    <property type="entry name" value="NrfD"/>
    <property type="match status" value="1"/>
</dbReference>
<feature type="transmembrane region" description="Helical" evidence="7">
    <location>
        <begin position="363"/>
        <end position="381"/>
    </location>
</feature>
<reference evidence="8" key="1">
    <citation type="submission" date="2018-06" db="EMBL/GenBank/DDBJ databases">
        <authorList>
            <person name="Zhirakovskaya E."/>
        </authorList>
    </citation>
    <scope>NUCLEOTIDE SEQUENCE</scope>
</reference>
<keyword evidence="4 7" id="KW-0812">Transmembrane</keyword>
<evidence type="ECO:0000313" key="8">
    <source>
        <dbReference type="EMBL" id="VAX14395.1"/>
    </source>
</evidence>
<evidence type="ECO:0000256" key="3">
    <source>
        <dbReference type="ARBA" id="ARBA00022475"/>
    </source>
</evidence>
<proteinExistence type="inferred from homology"/>
<evidence type="ECO:0000256" key="6">
    <source>
        <dbReference type="ARBA" id="ARBA00023136"/>
    </source>
</evidence>
<feature type="transmembrane region" description="Helical" evidence="7">
    <location>
        <begin position="276"/>
        <end position="296"/>
    </location>
</feature>
<evidence type="ECO:0000256" key="5">
    <source>
        <dbReference type="ARBA" id="ARBA00022989"/>
    </source>
</evidence>
<accession>A0A3B1C6R1</accession>